<protein>
    <submittedName>
        <fullName evidence="1">Uncharacterized protein</fullName>
    </submittedName>
</protein>
<sequence length="52" mass="5869">MSCARPEDRDRGRIEERGGSLRVVVYAGLDPVTRKRVYLRETVAGTDKAAYK</sequence>
<gene>
    <name evidence="1" type="ORF">ACFQ1S_01110</name>
</gene>
<comment type="caution">
    <text evidence="1">The sequence shown here is derived from an EMBL/GenBank/DDBJ whole genome shotgun (WGS) entry which is preliminary data.</text>
</comment>
<evidence type="ECO:0000313" key="1">
    <source>
        <dbReference type="EMBL" id="MFD1044291.1"/>
    </source>
</evidence>
<dbReference type="Proteomes" id="UP001597045">
    <property type="component" value="Unassembled WGS sequence"/>
</dbReference>
<keyword evidence="2" id="KW-1185">Reference proteome</keyword>
<organism evidence="1 2">
    <name type="scientific">Kibdelosporangium lantanae</name>
    <dbReference type="NCBI Taxonomy" id="1497396"/>
    <lineage>
        <taxon>Bacteria</taxon>
        <taxon>Bacillati</taxon>
        <taxon>Actinomycetota</taxon>
        <taxon>Actinomycetes</taxon>
        <taxon>Pseudonocardiales</taxon>
        <taxon>Pseudonocardiaceae</taxon>
        <taxon>Kibdelosporangium</taxon>
    </lineage>
</organism>
<evidence type="ECO:0000313" key="2">
    <source>
        <dbReference type="Proteomes" id="UP001597045"/>
    </source>
</evidence>
<accession>A0ABW3M2V7</accession>
<proteinExistence type="predicted"/>
<dbReference type="EMBL" id="JBHTIS010000026">
    <property type="protein sequence ID" value="MFD1044291.1"/>
    <property type="molecule type" value="Genomic_DNA"/>
</dbReference>
<reference evidence="2" key="1">
    <citation type="journal article" date="2019" name="Int. J. Syst. Evol. Microbiol.">
        <title>The Global Catalogue of Microorganisms (GCM) 10K type strain sequencing project: providing services to taxonomists for standard genome sequencing and annotation.</title>
        <authorList>
            <consortium name="The Broad Institute Genomics Platform"/>
            <consortium name="The Broad Institute Genome Sequencing Center for Infectious Disease"/>
            <person name="Wu L."/>
            <person name="Ma J."/>
        </authorList>
    </citation>
    <scope>NUCLEOTIDE SEQUENCE [LARGE SCALE GENOMIC DNA]</scope>
    <source>
        <strain evidence="2">JCM 31486</strain>
    </source>
</reference>
<name>A0ABW3M2V7_9PSEU</name>